<dbReference type="Pfam" id="PF03330">
    <property type="entry name" value="DPBB_1"/>
    <property type="match status" value="1"/>
</dbReference>
<dbReference type="Proteomes" id="UP001597011">
    <property type="component" value="Unassembled WGS sequence"/>
</dbReference>
<dbReference type="CDD" id="cd22268">
    <property type="entry name" value="DPBB_RlpA-like"/>
    <property type="match status" value="1"/>
</dbReference>
<dbReference type="NCBIfam" id="TIGR00413">
    <property type="entry name" value="rlpA"/>
    <property type="match status" value="1"/>
</dbReference>
<comment type="similarity">
    <text evidence="3 4">Belongs to the RlpA family.</text>
</comment>
<keyword evidence="2 3" id="KW-0961">Cell wall biogenesis/degradation</keyword>
<comment type="caution">
    <text evidence="6">The sequence shown here is derived from an EMBL/GenBank/DDBJ whole genome shotgun (WGS) entry which is preliminary data.</text>
</comment>
<evidence type="ECO:0000256" key="1">
    <source>
        <dbReference type="ARBA" id="ARBA00023239"/>
    </source>
</evidence>
<dbReference type="InterPro" id="IPR009009">
    <property type="entry name" value="RlpA-like_DPBB"/>
</dbReference>
<feature type="domain" description="RlpA-like protein double-psi beta-barrel" evidence="5">
    <location>
        <begin position="60"/>
        <end position="143"/>
    </location>
</feature>
<dbReference type="PANTHER" id="PTHR34183:SF1">
    <property type="entry name" value="ENDOLYTIC PEPTIDOGLYCAN TRANSGLYCOSYLASE RLPA"/>
    <property type="match status" value="1"/>
</dbReference>
<evidence type="ECO:0000313" key="6">
    <source>
        <dbReference type="EMBL" id="MFD0836103.1"/>
    </source>
</evidence>
<sequence length="156" mass="17768" precursor="true">MKLTIRFITFVTLFVLVCSFSTTKNAYSKHYFSTNLTSEILRDTTDSDSSLAVYKPFKENAHASYYHDKFNGKKTASGEKFDNDLYTAAHKTLKFGTKIRVTNTVNDSSVIVTVNDRGPFVKGREIDLSKKAFMEIAKFQHRGYLIVNIEILEDSI</sequence>
<accession>A0ABW3BT70</accession>
<dbReference type="HAMAP" id="MF_02071">
    <property type="entry name" value="RlpA"/>
    <property type="match status" value="1"/>
</dbReference>
<dbReference type="RefSeq" id="WP_379941830.1">
    <property type="nucleotide sequence ID" value="NZ_JBHTIB010000012.1"/>
</dbReference>
<feature type="chain" id="PRO_5044934630" description="Probable endolytic peptidoglycan transglycosylase RlpA" evidence="3">
    <location>
        <begin position="27"/>
        <end position="156"/>
    </location>
</feature>
<evidence type="ECO:0000256" key="2">
    <source>
        <dbReference type="ARBA" id="ARBA00023316"/>
    </source>
</evidence>
<dbReference type="InterPro" id="IPR034718">
    <property type="entry name" value="RlpA"/>
</dbReference>
<dbReference type="InterPro" id="IPR012997">
    <property type="entry name" value="RplA"/>
</dbReference>
<dbReference type="InterPro" id="IPR036908">
    <property type="entry name" value="RlpA-like_sf"/>
</dbReference>
<name>A0ABW3BT70_9FLAO</name>
<keyword evidence="1 3" id="KW-0456">Lyase</keyword>
<protein>
    <recommendedName>
        <fullName evidence="3">Probable endolytic peptidoglycan transglycosylase RlpA</fullName>
        <ecNumber evidence="3">4.2.2.-</ecNumber>
    </recommendedName>
</protein>
<gene>
    <name evidence="3" type="primary">rlpA</name>
    <name evidence="6" type="ORF">ACFQ0I_10030</name>
</gene>
<evidence type="ECO:0000313" key="7">
    <source>
        <dbReference type="Proteomes" id="UP001597011"/>
    </source>
</evidence>
<dbReference type="SUPFAM" id="SSF50685">
    <property type="entry name" value="Barwin-like endoglucanases"/>
    <property type="match status" value="1"/>
</dbReference>
<dbReference type="Gene3D" id="2.40.40.10">
    <property type="entry name" value="RlpA-like domain"/>
    <property type="match status" value="1"/>
</dbReference>
<evidence type="ECO:0000256" key="4">
    <source>
        <dbReference type="RuleBase" id="RU003495"/>
    </source>
</evidence>
<keyword evidence="7" id="KW-1185">Reference proteome</keyword>
<dbReference type="PANTHER" id="PTHR34183">
    <property type="entry name" value="ENDOLYTIC PEPTIDOGLYCAN TRANSGLYCOSYLASE RLPA"/>
    <property type="match status" value="1"/>
</dbReference>
<dbReference type="EC" id="4.2.2.-" evidence="3"/>
<feature type="signal peptide" evidence="3">
    <location>
        <begin position="1"/>
        <end position="26"/>
    </location>
</feature>
<evidence type="ECO:0000256" key="3">
    <source>
        <dbReference type="HAMAP-Rule" id="MF_02071"/>
    </source>
</evidence>
<proteinExistence type="inferred from homology"/>
<comment type="function">
    <text evidence="3">Lytic transglycosylase with a strong preference for naked glycan strands that lack stem peptides.</text>
</comment>
<organism evidence="6 7">
    <name type="scientific">Mariniflexile aquimaris</name>
    <dbReference type="NCBI Taxonomy" id="881009"/>
    <lineage>
        <taxon>Bacteria</taxon>
        <taxon>Pseudomonadati</taxon>
        <taxon>Bacteroidota</taxon>
        <taxon>Flavobacteriia</taxon>
        <taxon>Flavobacteriales</taxon>
        <taxon>Flavobacteriaceae</taxon>
        <taxon>Mariniflexile</taxon>
    </lineage>
</organism>
<evidence type="ECO:0000259" key="5">
    <source>
        <dbReference type="Pfam" id="PF03330"/>
    </source>
</evidence>
<reference evidence="7" key="1">
    <citation type="journal article" date="2019" name="Int. J. Syst. Evol. Microbiol.">
        <title>The Global Catalogue of Microorganisms (GCM) 10K type strain sequencing project: providing services to taxonomists for standard genome sequencing and annotation.</title>
        <authorList>
            <consortium name="The Broad Institute Genomics Platform"/>
            <consortium name="The Broad Institute Genome Sequencing Center for Infectious Disease"/>
            <person name="Wu L."/>
            <person name="Ma J."/>
        </authorList>
    </citation>
    <scope>NUCLEOTIDE SEQUENCE [LARGE SCALE GENOMIC DNA]</scope>
    <source>
        <strain evidence="7">CCUG 60529</strain>
    </source>
</reference>
<keyword evidence="3" id="KW-0732">Signal</keyword>
<dbReference type="EMBL" id="JBHTIB010000012">
    <property type="protein sequence ID" value="MFD0836103.1"/>
    <property type="molecule type" value="Genomic_DNA"/>
</dbReference>